<comment type="caution">
    <text evidence="3">The sequence shown here is derived from an EMBL/GenBank/DDBJ whole genome shotgun (WGS) entry which is preliminary data.</text>
</comment>
<protein>
    <submittedName>
        <fullName evidence="3">Uncharacterized protein</fullName>
    </submittedName>
</protein>
<keyword evidence="1" id="KW-0175">Coiled coil</keyword>
<keyword evidence="4" id="KW-1185">Reference proteome</keyword>
<feature type="coiled-coil region" evidence="1">
    <location>
        <begin position="776"/>
        <end position="828"/>
    </location>
</feature>
<evidence type="ECO:0000313" key="4">
    <source>
        <dbReference type="Proteomes" id="UP000187209"/>
    </source>
</evidence>
<feature type="coiled-coil region" evidence="1">
    <location>
        <begin position="487"/>
        <end position="675"/>
    </location>
</feature>
<dbReference type="AlphaFoldDB" id="A0A1R2D2S7"/>
<feature type="region of interest" description="Disordered" evidence="2">
    <location>
        <begin position="57"/>
        <end position="81"/>
    </location>
</feature>
<feature type="coiled-coil region" evidence="1">
    <location>
        <begin position="190"/>
        <end position="392"/>
    </location>
</feature>
<feature type="compositionally biased region" description="Low complexity" evidence="2">
    <location>
        <begin position="70"/>
        <end position="79"/>
    </location>
</feature>
<accession>A0A1R2D2S7</accession>
<feature type="region of interest" description="Disordered" evidence="2">
    <location>
        <begin position="1"/>
        <end position="20"/>
    </location>
</feature>
<name>A0A1R2D2S7_9CILI</name>
<reference evidence="3 4" key="1">
    <citation type="submission" date="2016-11" db="EMBL/GenBank/DDBJ databases">
        <title>The macronuclear genome of Stentor coeruleus: a giant cell with tiny introns.</title>
        <authorList>
            <person name="Slabodnick M."/>
            <person name="Ruby J.G."/>
            <person name="Reiff S.B."/>
            <person name="Swart E.C."/>
            <person name="Gosai S."/>
            <person name="Prabakaran S."/>
            <person name="Witkowska E."/>
            <person name="Larue G.E."/>
            <person name="Fisher S."/>
            <person name="Freeman R.M."/>
            <person name="Gunawardena J."/>
            <person name="Chu W."/>
            <person name="Stover N.A."/>
            <person name="Gregory B.D."/>
            <person name="Nowacki M."/>
            <person name="Derisi J."/>
            <person name="Roy S.W."/>
            <person name="Marshall W.F."/>
            <person name="Sood P."/>
        </authorList>
    </citation>
    <scope>NUCLEOTIDE SEQUENCE [LARGE SCALE GENOMIC DNA]</scope>
    <source>
        <strain evidence="3">WM001</strain>
    </source>
</reference>
<dbReference type="Proteomes" id="UP000187209">
    <property type="component" value="Unassembled WGS sequence"/>
</dbReference>
<organism evidence="3 4">
    <name type="scientific">Stentor coeruleus</name>
    <dbReference type="NCBI Taxonomy" id="5963"/>
    <lineage>
        <taxon>Eukaryota</taxon>
        <taxon>Sar</taxon>
        <taxon>Alveolata</taxon>
        <taxon>Ciliophora</taxon>
        <taxon>Postciliodesmatophora</taxon>
        <taxon>Heterotrichea</taxon>
        <taxon>Heterotrichida</taxon>
        <taxon>Stentoridae</taxon>
        <taxon>Stentor</taxon>
    </lineage>
</organism>
<evidence type="ECO:0000256" key="1">
    <source>
        <dbReference type="SAM" id="Coils"/>
    </source>
</evidence>
<proteinExistence type="predicted"/>
<gene>
    <name evidence="3" type="ORF">SteCoe_1134</name>
</gene>
<sequence length="940" mass="110473">MEVGKMIEGDNTDESAYSDADLTSHLRDKIRQQASRLRALEQYRVICEKRIQELQPGHPLPVKKEHLGTSSSQSSNSTKISHELQLAHEKIARLENQLSQKSLETEDPKEPNEYMTLLEKYNDLLKDKNDLEESLRAEMLNCEEQRTYIELLKQTIEGKLEDIDGISLDPKALSMMSSSRSRTDESRRETSRMKNAILDYESQIKRLQNQLRNKDSENEMLVRERAELDSHLRQAAEALQIAEEEVAKLEEEKVQLLEYVEQHTTKEHEMERELNELSKYFEEMKKDFHETLTSLEGYKATQSKQEAEIEVYKEELFKNSQVIREYQENVENLKKQVSEKEVLAKNYKEEKTNAEIKIEKLQANVESLTESLKETQLDTSKLQEHLDSLSKNESQKSENLYKLKNEHTSLYQENVLIKEKISMVQKELESERRSKTELERIRELDIKQLQEFKSKMLDYQAKCEILEGIKRTRNENDINRKNDVMRISQLEEELMYMQDSVREIQQRESMQSQALNEAKIANGKLTNEIEELYLENENLRIEISKKTKELDLYLSKFSHLNEFCETIETDKAELEEFLMMEKNNVKELKEQTLNDKMKIDEMTRTVSELEKIREKLEKSLHEKEEEMKNVKQQFKATERELDEEKSVKNKGSNEIKDLTNKMQMQEYEIEKMTCEIANCCKLISAFCGKFTIIYNDYRSCVSVKYKEFLDTWKEGSGSNLENINSWITNTIEELENLSKSLFQSNKQVKIATSELHKLQARCEESNSGEVIYKQHALKLKAELDELYQKNEIILEKSEDEVNNLRYEINNLKREIVSLNSEKFSLSETLKNAMAEYQNLKFASELSRKSMRTAEAMNTEKKIYSKEMMMKQVQKDLGIGEGQRTSFETLRNKAEPEGDLENIRDKIRRNIICTQDHNPNTCPYLHLSEKSFSSKPKSQFS</sequence>
<dbReference type="OrthoDB" id="194112at2759"/>
<evidence type="ECO:0000256" key="2">
    <source>
        <dbReference type="SAM" id="MobiDB-lite"/>
    </source>
</evidence>
<evidence type="ECO:0000313" key="3">
    <source>
        <dbReference type="EMBL" id="OMJ95531.1"/>
    </source>
</evidence>
<dbReference type="EMBL" id="MPUH01000011">
    <property type="protein sequence ID" value="OMJ95531.1"/>
    <property type="molecule type" value="Genomic_DNA"/>
</dbReference>